<evidence type="ECO:0000313" key="1">
    <source>
        <dbReference type="EMBL" id="MFD3266377.1"/>
    </source>
</evidence>
<reference evidence="1 2" key="1">
    <citation type="submission" date="2022-09" db="EMBL/GenBank/DDBJ databases">
        <title>New species of Phenylobacterium.</title>
        <authorList>
            <person name="Mieszkin S."/>
        </authorList>
    </citation>
    <scope>NUCLEOTIDE SEQUENCE [LARGE SCALE GENOMIC DNA]</scope>
    <source>
        <strain evidence="1 2">HK31-G</strain>
    </source>
</reference>
<sequence>MAIDLATAIRGAAEAAQACVVDGLPEQADRTAVPLVRLEEEDAVRLISAARPKAVYLVEVAFDPDGEIAAATEALADRGVEKQPASLTAAHRRVAGHAGEIRTTLAGFMVDGVLHTSSASAAWHDAFDEVVDEVLDAAREDAQAHGRAEAKVANAEIAAKAAILAAHPSFNFSRVSFEKRLTLAAALFGDAEEDHLHEITRRAENLFWLEQSGFKAPA</sequence>
<comment type="caution">
    <text evidence="1">The sequence shown here is derived from an EMBL/GenBank/DDBJ whole genome shotgun (WGS) entry which is preliminary data.</text>
</comment>
<accession>A0ABW6CWV9</accession>
<keyword evidence="2" id="KW-1185">Reference proteome</keyword>
<name>A0ABW6CWV9_9CAUL</name>
<dbReference type="EMBL" id="JAOTJD010000056">
    <property type="protein sequence ID" value="MFD3266377.1"/>
    <property type="molecule type" value="Genomic_DNA"/>
</dbReference>
<dbReference type="Proteomes" id="UP001598130">
    <property type="component" value="Unassembled WGS sequence"/>
</dbReference>
<proteinExistence type="predicted"/>
<evidence type="ECO:0000313" key="2">
    <source>
        <dbReference type="Proteomes" id="UP001598130"/>
    </source>
</evidence>
<protein>
    <submittedName>
        <fullName evidence="1">Uncharacterized protein</fullName>
    </submittedName>
</protein>
<organism evidence="1 2">
    <name type="scientific">Phenylobacterium ferrooxidans</name>
    <dbReference type="NCBI Taxonomy" id="2982689"/>
    <lineage>
        <taxon>Bacteria</taxon>
        <taxon>Pseudomonadati</taxon>
        <taxon>Pseudomonadota</taxon>
        <taxon>Alphaproteobacteria</taxon>
        <taxon>Caulobacterales</taxon>
        <taxon>Caulobacteraceae</taxon>
        <taxon>Phenylobacterium</taxon>
    </lineage>
</organism>
<gene>
    <name evidence="1" type="ORF">OCL97_20740</name>
</gene>
<dbReference type="RefSeq" id="WP_377371630.1">
    <property type="nucleotide sequence ID" value="NZ_JAOTJD010000056.1"/>
</dbReference>